<dbReference type="EMBL" id="DSTX01000005">
    <property type="protein sequence ID" value="HFK20459.1"/>
    <property type="molecule type" value="Genomic_DNA"/>
</dbReference>
<dbReference type="Pfam" id="PF11605">
    <property type="entry name" value="Vps36_ESCRT-II"/>
    <property type="match status" value="1"/>
</dbReference>
<name>A0A7C3J2A8_9CREN</name>
<gene>
    <name evidence="2" type="ORF">ENS19_04170</name>
</gene>
<protein>
    <recommendedName>
        <fullName evidence="1">GLUE N-terminal domain-containing protein</fullName>
    </recommendedName>
</protein>
<evidence type="ECO:0000313" key="2">
    <source>
        <dbReference type="EMBL" id="HFK20459.1"/>
    </source>
</evidence>
<sequence length="321" mass="37416">MPIANKLVNKLEWKDALYLYKDETIINSWVGDHEWTYVRKGRRPTKITNKENGVLVLTNKRLIFLEEKGMFSKSYRLKLSIWLSKINAISMGGILRKYVSISSDINQENSFHVAGIGNESELELFRQKIDHYKIEKRGKSEKIPSIVAQPIATMTTSQRTAVPLDDDNFQKGFAFEEYFISLFDKYPFRLWYRTKDKPFKADVHTESDNLPDLTFRNIETNQKIFIEAKFRSNLVDNYLYVAKPDSLERYKTYSRNENAPCFIVVGLGGLPNNPNRMFLLPLNEIRGAYLSPSVFQKYERNPTKSFSWDEFECIPIKNGGK</sequence>
<evidence type="ECO:0000259" key="1">
    <source>
        <dbReference type="Pfam" id="PF11605"/>
    </source>
</evidence>
<proteinExistence type="predicted"/>
<accession>A0A7C3J2A8</accession>
<dbReference type="InterPro" id="IPR021648">
    <property type="entry name" value="GLUE_dom"/>
</dbReference>
<feature type="domain" description="GLUE N-terminal" evidence="1">
    <location>
        <begin position="45"/>
        <end position="83"/>
    </location>
</feature>
<reference evidence="2" key="1">
    <citation type="journal article" date="2020" name="mSystems">
        <title>Genome- and Community-Level Interaction Insights into Carbon Utilization and Element Cycling Functions of Hydrothermarchaeota in Hydrothermal Sediment.</title>
        <authorList>
            <person name="Zhou Z."/>
            <person name="Liu Y."/>
            <person name="Xu W."/>
            <person name="Pan J."/>
            <person name="Luo Z.H."/>
            <person name="Li M."/>
        </authorList>
    </citation>
    <scope>NUCLEOTIDE SEQUENCE [LARGE SCALE GENOMIC DNA]</scope>
    <source>
        <strain evidence="2">SpSt-468</strain>
    </source>
</reference>
<dbReference type="GO" id="GO:0032266">
    <property type="term" value="F:phosphatidylinositol-3-phosphate binding"/>
    <property type="evidence" value="ECO:0007669"/>
    <property type="project" value="InterPro"/>
</dbReference>
<organism evidence="2">
    <name type="scientific">Candidatus Methanomethylicus mesodigestus</name>
    <dbReference type="NCBI Taxonomy" id="1867258"/>
    <lineage>
        <taxon>Archaea</taxon>
        <taxon>Thermoproteota</taxon>
        <taxon>Methanosuratincolia</taxon>
        <taxon>Candidatus Methanomethylicales</taxon>
        <taxon>Candidatus Methanomethylicaceae</taxon>
        <taxon>Candidatus Methanomethylicus</taxon>
    </lineage>
</organism>
<comment type="caution">
    <text evidence="2">The sequence shown here is derived from an EMBL/GenBank/DDBJ whole genome shotgun (WGS) entry which is preliminary data.</text>
</comment>
<dbReference type="AlphaFoldDB" id="A0A7C3J2A8"/>
<dbReference type="GO" id="GO:0043130">
    <property type="term" value="F:ubiquitin binding"/>
    <property type="evidence" value="ECO:0007669"/>
    <property type="project" value="InterPro"/>
</dbReference>